<dbReference type="PANTHER" id="PTHR24186:SF37">
    <property type="entry name" value="PGG DOMAIN-CONTAINING PROTEIN"/>
    <property type="match status" value="1"/>
</dbReference>
<evidence type="ECO:0000256" key="5">
    <source>
        <dbReference type="ARBA" id="ARBA00023043"/>
    </source>
</evidence>
<evidence type="ECO:0000259" key="8">
    <source>
        <dbReference type="Pfam" id="PF13962"/>
    </source>
</evidence>
<reference evidence="9 10" key="1">
    <citation type="submission" date="2019-09" db="EMBL/GenBank/DDBJ databases">
        <title>A chromosome-level genome assembly of the Chinese tupelo Nyssa sinensis.</title>
        <authorList>
            <person name="Yang X."/>
            <person name="Kang M."/>
            <person name="Yang Y."/>
            <person name="Xiong H."/>
            <person name="Wang M."/>
            <person name="Zhang Z."/>
            <person name="Wang Z."/>
            <person name="Wu H."/>
            <person name="Ma T."/>
            <person name="Liu J."/>
            <person name="Xi Z."/>
        </authorList>
    </citation>
    <scope>NUCLEOTIDE SEQUENCE [LARGE SCALE GENOMIC DNA]</scope>
    <source>
        <strain evidence="9">J267</strain>
        <tissue evidence="9">Leaf</tissue>
    </source>
</reference>
<dbReference type="EMBL" id="CM018036">
    <property type="protein sequence ID" value="KAA8540258.1"/>
    <property type="molecule type" value="Genomic_DNA"/>
</dbReference>
<keyword evidence="10" id="KW-1185">Reference proteome</keyword>
<dbReference type="OrthoDB" id="681126at2759"/>
<evidence type="ECO:0000256" key="2">
    <source>
        <dbReference type="ARBA" id="ARBA00022692"/>
    </source>
</evidence>
<name>A0A5J5BC69_9ASTE</name>
<evidence type="ECO:0000313" key="9">
    <source>
        <dbReference type="EMBL" id="KAA8540258.1"/>
    </source>
</evidence>
<gene>
    <name evidence="9" type="ORF">F0562_024179</name>
</gene>
<feature type="domain" description="PGG" evidence="8">
    <location>
        <begin position="18"/>
        <end position="126"/>
    </location>
</feature>
<evidence type="ECO:0000256" key="1">
    <source>
        <dbReference type="ARBA" id="ARBA00004141"/>
    </source>
</evidence>
<feature type="transmembrane region" description="Helical" evidence="7">
    <location>
        <begin position="110"/>
        <end position="127"/>
    </location>
</feature>
<dbReference type="Proteomes" id="UP000325577">
    <property type="component" value="Linkage Group LG13"/>
</dbReference>
<organism evidence="9 10">
    <name type="scientific">Nyssa sinensis</name>
    <dbReference type="NCBI Taxonomy" id="561372"/>
    <lineage>
        <taxon>Eukaryota</taxon>
        <taxon>Viridiplantae</taxon>
        <taxon>Streptophyta</taxon>
        <taxon>Embryophyta</taxon>
        <taxon>Tracheophyta</taxon>
        <taxon>Spermatophyta</taxon>
        <taxon>Magnoliopsida</taxon>
        <taxon>eudicotyledons</taxon>
        <taxon>Gunneridae</taxon>
        <taxon>Pentapetalae</taxon>
        <taxon>asterids</taxon>
        <taxon>Cornales</taxon>
        <taxon>Nyssaceae</taxon>
        <taxon>Nyssa</taxon>
    </lineage>
</organism>
<keyword evidence="2 7" id="KW-0812">Transmembrane</keyword>
<evidence type="ECO:0000313" key="10">
    <source>
        <dbReference type="Proteomes" id="UP000325577"/>
    </source>
</evidence>
<feature type="transmembrane region" description="Helical" evidence="7">
    <location>
        <begin position="82"/>
        <end position="104"/>
    </location>
</feature>
<dbReference type="Pfam" id="PF13962">
    <property type="entry name" value="PGG"/>
    <property type="match status" value="1"/>
</dbReference>
<dbReference type="AlphaFoldDB" id="A0A5J5BC69"/>
<evidence type="ECO:0000256" key="3">
    <source>
        <dbReference type="ARBA" id="ARBA00022737"/>
    </source>
</evidence>
<proteinExistence type="predicted"/>
<accession>A0A5J5BC69</accession>
<dbReference type="PANTHER" id="PTHR24186">
    <property type="entry name" value="PROTEIN PHOSPHATASE 1 REGULATORY SUBUNIT"/>
    <property type="match status" value="1"/>
</dbReference>
<keyword evidence="4 7" id="KW-1133">Transmembrane helix</keyword>
<evidence type="ECO:0000256" key="7">
    <source>
        <dbReference type="SAM" id="Phobius"/>
    </source>
</evidence>
<evidence type="ECO:0000256" key="6">
    <source>
        <dbReference type="ARBA" id="ARBA00023136"/>
    </source>
</evidence>
<sequence>MDMPATLLWNKYLKLEDHWLEEERGYLIMAATLTATVAFQAGINPPGSVWQEKEDEQKAEYIEEPGVSIFATIYSVEYYKGFLRYNTISLVSSLVIILLMISGFPLTNKIALWLLTMAMSTKLIFMAKPGTRFTARYGRVARCVWHGENNNLYFDRSVCICFADSNSSHLGVSAAQVTNCKIALARSARSGEFHESSLRDPTIDDGDDCFPLRFSDEGEVG</sequence>
<protein>
    <recommendedName>
        <fullName evidence="8">PGG domain-containing protein</fullName>
    </recommendedName>
</protein>
<evidence type="ECO:0000256" key="4">
    <source>
        <dbReference type="ARBA" id="ARBA00022989"/>
    </source>
</evidence>
<comment type="subcellular location">
    <subcellularLocation>
        <location evidence="1">Membrane</location>
        <topology evidence="1">Multi-pass membrane protein</topology>
    </subcellularLocation>
</comment>
<keyword evidence="5" id="KW-0040">ANK repeat</keyword>
<dbReference type="InterPro" id="IPR026961">
    <property type="entry name" value="PGG_dom"/>
</dbReference>
<dbReference type="GO" id="GO:0005886">
    <property type="term" value="C:plasma membrane"/>
    <property type="evidence" value="ECO:0007669"/>
    <property type="project" value="TreeGrafter"/>
</dbReference>
<keyword evidence="6 7" id="KW-0472">Membrane</keyword>
<keyword evidence="3" id="KW-0677">Repeat</keyword>